<comment type="caution">
    <text evidence="7">The sequence shown here is derived from an EMBL/GenBank/DDBJ whole genome shotgun (WGS) entry which is preliminary data.</text>
</comment>
<evidence type="ECO:0000256" key="6">
    <source>
        <dbReference type="PIRNR" id="PIRNR039090"/>
    </source>
</evidence>
<evidence type="ECO:0000313" key="7">
    <source>
        <dbReference type="EMBL" id="OGG46640.1"/>
    </source>
</evidence>
<dbReference type="SUPFAM" id="SSF101116">
    <property type="entry name" value="Flagellar export chaperone FliS"/>
    <property type="match status" value="1"/>
</dbReference>
<reference evidence="7 8" key="1">
    <citation type="journal article" date="2016" name="Nat. Commun.">
        <title>Thousands of microbial genomes shed light on interconnected biogeochemical processes in an aquifer system.</title>
        <authorList>
            <person name="Anantharaman K."/>
            <person name="Brown C.T."/>
            <person name="Hug L.A."/>
            <person name="Sharon I."/>
            <person name="Castelle C.J."/>
            <person name="Probst A.J."/>
            <person name="Thomas B.C."/>
            <person name="Singh A."/>
            <person name="Wilkins M.J."/>
            <person name="Karaoz U."/>
            <person name="Brodie E.L."/>
            <person name="Williams K.H."/>
            <person name="Hubbard S.S."/>
            <person name="Banfield J.F."/>
        </authorList>
    </citation>
    <scope>NUCLEOTIDE SEQUENCE [LARGE SCALE GENOMIC DNA]</scope>
    <source>
        <strain evidence="8">RIFCSPLOWO2_12_FULL_64_10</strain>
    </source>
</reference>
<dbReference type="PIRSF" id="PIRSF039090">
    <property type="entry name" value="Flis"/>
    <property type="match status" value="1"/>
</dbReference>
<dbReference type="Gene3D" id="1.20.120.340">
    <property type="entry name" value="Flagellar protein FliS"/>
    <property type="match status" value="1"/>
</dbReference>
<dbReference type="Pfam" id="PF02561">
    <property type="entry name" value="FliS"/>
    <property type="match status" value="1"/>
</dbReference>
<organism evidence="7 8">
    <name type="scientific">Handelsmanbacteria sp. (strain RIFCSPLOWO2_12_FULL_64_10)</name>
    <dbReference type="NCBI Taxonomy" id="1817868"/>
    <lineage>
        <taxon>Bacteria</taxon>
        <taxon>Candidatus Handelsmaniibacteriota</taxon>
    </lineage>
</organism>
<protein>
    <recommendedName>
        <fullName evidence="6">Flagellar secretion chaperone FliS</fullName>
    </recommendedName>
</protein>
<evidence type="ECO:0000313" key="8">
    <source>
        <dbReference type="Proteomes" id="UP000178606"/>
    </source>
</evidence>
<dbReference type="PANTHER" id="PTHR34773">
    <property type="entry name" value="FLAGELLAR SECRETION CHAPERONE FLIS"/>
    <property type="match status" value="1"/>
</dbReference>
<evidence type="ECO:0000256" key="3">
    <source>
        <dbReference type="ARBA" id="ARBA00022490"/>
    </source>
</evidence>
<dbReference type="InterPro" id="IPR003713">
    <property type="entry name" value="FliS"/>
</dbReference>
<name>A0A1F6CCA0_HANXR</name>
<keyword evidence="4 6" id="KW-1005">Bacterial flagellum biogenesis</keyword>
<evidence type="ECO:0000256" key="2">
    <source>
        <dbReference type="ARBA" id="ARBA00008787"/>
    </source>
</evidence>
<dbReference type="NCBIfam" id="TIGR00208">
    <property type="entry name" value="fliS"/>
    <property type="match status" value="1"/>
</dbReference>
<keyword evidence="3 6" id="KW-0963">Cytoplasm</keyword>
<dbReference type="GO" id="GO:0044780">
    <property type="term" value="P:bacterial-type flagellum assembly"/>
    <property type="evidence" value="ECO:0007669"/>
    <property type="project" value="InterPro"/>
</dbReference>
<keyword evidence="7" id="KW-0969">Cilium</keyword>
<evidence type="ECO:0000256" key="1">
    <source>
        <dbReference type="ARBA" id="ARBA00004514"/>
    </source>
</evidence>
<comment type="similarity">
    <text evidence="2 6">Belongs to the FliS family.</text>
</comment>
<sequence length="140" mass="15970">MTKPNTTSRYRQVQIATASRGRLILMLYQGAITSLKKAVDLLEKKDYMGKGECIIKAQDIIMELNMALDMSAGEIARSLRGLYVYMYRRLIEANLRKDAAPIHETIRIMSNLYEAWEQVVTEKDDGGMGKLRPSRISIVR</sequence>
<gene>
    <name evidence="7" type="ORF">A3F84_17855</name>
</gene>
<dbReference type="InterPro" id="IPR036584">
    <property type="entry name" value="FliS_sf"/>
</dbReference>
<dbReference type="AlphaFoldDB" id="A0A1F6CCA0"/>
<evidence type="ECO:0000256" key="5">
    <source>
        <dbReference type="ARBA" id="ARBA00023186"/>
    </source>
</evidence>
<keyword evidence="7" id="KW-0966">Cell projection</keyword>
<accession>A0A1F6CCA0</accession>
<comment type="subcellular location">
    <subcellularLocation>
        <location evidence="1 6">Cytoplasm</location>
        <location evidence="1 6">Cytosol</location>
    </subcellularLocation>
</comment>
<dbReference type="CDD" id="cd16098">
    <property type="entry name" value="FliS"/>
    <property type="match status" value="1"/>
</dbReference>
<dbReference type="GO" id="GO:0005829">
    <property type="term" value="C:cytosol"/>
    <property type="evidence" value="ECO:0007669"/>
    <property type="project" value="UniProtKB-SubCell"/>
</dbReference>
<dbReference type="GO" id="GO:0071973">
    <property type="term" value="P:bacterial-type flagellum-dependent cell motility"/>
    <property type="evidence" value="ECO:0007669"/>
    <property type="project" value="TreeGrafter"/>
</dbReference>
<dbReference type="Proteomes" id="UP000178606">
    <property type="component" value="Unassembled WGS sequence"/>
</dbReference>
<dbReference type="PANTHER" id="PTHR34773:SF1">
    <property type="entry name" value="FLAGELLAR SECRETION CHAPERONE FLIS"/>
    <property type="match status" value="1"/>
</dbReference>
<proteinExistence type="inferred from homology"/>
<keyword evidence="7" id="KW-0282">Flagellum</keyword>
<evidence type="ECO:0000256" key="4">
    <source>
        <dbReference type="ARBA" id="ARBA00022795"/>
    </source>
</evidence>
<keyword evidence="5" id="KW-0143">Chaperone</keyword>
<dbReference type="EMBL" id="MFKF01000293">
    <property type="protein sequence ID" value="OGG46640.1"/>
    <property type="molecule type" value="Genomic_DNA"/>
</dbReference>